<protein>
    <submittedName>
        <fullName evidence="1">Uncharacterized protein</fullName>
    </submittedName>
</protein>
<dbReference type="InterPro" id="IPR011990">
    <property type="entry name" value="TPR-like_helical_dom_sf"/>
</dbReference>
<dbReference type="Gramene" id="AUR62015241-RA">
    <property type="protein sequence ID" value="AUR62015241-RA:cds"/>
    <property type="gene ID" value="AUR62015241"/>
</dbReference>
<dbReference type="InterPro" id="IPR003107">
    <property type="entry name" value="HAT"/>
</dbReference>
<keyword evidence="2" id="KW-1185">Reference proteome</keyword>
<dbReference type="PANTHER" id="PTHR26312">
    <property type="entry name" value="TETRATRICOPEPTIDE REPEAT PROTEIN 5"/>
    <property type="match status" value="1"/>
</dbReference>
<accession>A0A803LLT0</accession>
<name>A0A803LLT0_CHEQI</name>
<dbReference type="SMR" id="A0A803LLT0"/>
<dbReference type="SUPFAM" id="SSF48452">
    <property type="entry name" value="TPR-like"/>
    <property type="match status" value="1"/>
</dbReference>
<dbReference type="SMART" id="SM00386">
    <property type="entry name" value="HAT"/>
    <property type="match status" value="6"/>
</dbReference>
<dbReference type="OMA" id="MVDEYPC"/>
<dbReference type="AlphaFoldDB" id="A0A803LLT0"/>
<dbReference type="OrthoDB" id="1919713at2759"/>
<dbReference type="PANTHER" id="PTHR26312:SF225">
    <property type="entry name" value="TPR REPEAT PROTEIN"/>
    <property type="match status" value="1"/>
</dbReference>
<dbReference type="RefSeq" id="XP_021721546.1">
    <property type="nucleotide sequence ID" value="XM_021865854.1"/>
</dbReference>
<dbReference type="GeneID" id="110689125"/>
<dbReference type="KEGG" id="cqi:110689125"/>
<dbReference type="EnsemblPlants" id="AUR62015241-RA">
    <property type="protein sequence ID" value="AUR62015241-RA:cds"/>
    <property type="gene ID" value="AUR62015241"/>
</dbReference>
<dbReference type="Gene3D" id="1.25.40.10">
    <property type="entry name" value="Tetratricopeptide repeat domain"/>
    <property type="match status" value="2"/>
</dbReference>
<reference evidence="1" key="2">
    <citation type="submission" date="2021-03" db="UniProtKB">
        <authorList>
            <consortium name="EnsemblPlants"/>
        </authorList>
    </citation>
    <scope>IDENTIFICATION</scope>
</reference>
<reference evidence="1" key="1">
    <citation type="journal article" date="2017" name="Nature">
        <title>The genome of Chenopodium quinoa.</title>
        <authorList>
            <person name="Jarvis D.E."/>
            <person name="Ho Y.S."/>
            <person name="Lightfoot D.J."/>
            <person name="Schmoeckel S.M."/>
            <person name="Li B."/>
            <person name="Borm T.J.A."/>
            <person name="Ohyanagi H."/>
            <person name="Mineta K."/>
            <person name="Michell C.T."/>
            <person name="Saber N."/>
            <person name="Kharbatia N.M."/>
            <person name="Rupper R.R."/>
            <person name="Sharp A.R."/>
            <person name="Dally N."/>
            <person name="Boughton B.A."/>
            <person name="Woo Y.H."/>
            <person name="Gao G."/>
            <person name="Schijlen E.G.W.M."/>
            <person name="Guo X."/>
            <person name="Momin A.A."/>
            <person name="Negrao S."/>
            <person name="Al-Babili S."/>
            <person name="Gehring C."/>
            <person name="Roessner U."/>
            <person name="Jung C."/>
            <person name="Murphy K."/>
            <person name="Arold S.T."/>
            <person name="Gojobori T."/>
            <person name="van der Linden C.G."/>
            <person name="van Loo E.N."/>
            <person name="Jellen E.N."/>
            <person name="Maughan P.J."/>
            <person name="Tester M."/>
        </authorList>
    </citation>
    <scope>NUCLEOTIDE SEQUENCE [LARGE SCALE GENOMIC DNA]</scope>
    <source>
        <strain evidence="1">cv. PI 614886</strain>
    </source>
</reference>
<evidence type="ECO:0000313" key="2">
    <source>
        <dbReference type="Proteomes" id="UP000596660"/>
    </source>
</evidence>
<gene>
    <name evidence="1" type="primary">LOC110689125</name>
</gene>
<dbReference type="Proteomes" id="UP000596660">
    <property type="component" value="Unplaced"/>
</dbReference>
<organism evidence="1 2">
    <name type="scientific">Chenopodium quinoa</name>
    <name type="common">Quinoa</name>
    <dbReference type="NCBI Taxonomy" id="63459"/>
    <lineage>
        <taxon>Eukaryota</taxon>
        <taxon>Viridiplantae</taxon>
        <taxon>Streptophyta</taxon>
        <taxon>Embryophyta</taxon>
        <taxon>Tracheophyta</taxon>
        <taxon>Spermatophyta</taxon>
        <taxon>Magnoliopsida</taxon>
        <taxon>eudicotyledons</taxon>
        <taxon>Gunneridae</taxon>
        <taxon>Pentapetalae</taxon>
        <taxon>Caryophyllales</taxon>
        <taxon>Chenopodiaceae</taxon>
        <taxon>Chenopodioideae</taxon>
        <taxon>Atripliceae</taxon>
        <taxon>Chenopodium</taxon>
    </lineage>
</organism>
<dbReference type="GO" id="GO:0006396">
    <property type="term" value="P:RNA processing"/>
    <property type="evidence" value="ECO:0007669"/>
    <property type="project" value="InterPro"/>
</dbReference>
<proteinExistence type="predicted"/>
<sequence>MLETALSLSIYTNNHGVEEQDEKNDGEFQGNGDFSFMKPNMDLIKEEGDDLGEIVGGFEKKLDVEDDEPPPSPPMYLASGLGIKDHFDSFREERGNDEEYYKELIDEFPNHPLILKKYAQFLQRKGDLQGAEEYYFRATIADPSDGENLSHYAQLVWELHRDQERASGYFELAAQTAPKDSNVLAAYAKFLWEAGDDEHEGSIQPDLGQEDLQKSIHLHPADEIVVGVDGGIDSPNFEGVPINSADVEDYYKRMIEKDPSDPLFLKKYAQFLYQTKGDLQSAEEYYSRAILAYPQDGEMLLQYATLLWEIHHDQEKTLHYMERAIEAAPGDSNNLAAYARFLWTIDDE</sequence>
<evidence type="ECO:0000313" key="1">
    <source>
        <dbReference type="EnsemblPlants" id="AUR62015241-RA:cds"/>
    </source>
</evidence>